<dbReference type="Gene3D" id="3.40.30.10">
    <property type="entry name" value="Glutaredoxin"/>
    <property type="match status" value="1"/>
</dbReference>
<proteinExistence type="predicted"/>
<dbReference type="InterPro" id="IPR036249">
    <property type="entry name" value="Thioredoxin-like_sf"/>
</dbReference>
<accession>A0AAU7CUF1</accession>
<dbReference type="EMBL" id="CP121195">
    <property type="protein sequence ID" value="XBH12519.1"/>
    <property type="molecule type" value="Genomic_DNA"/>
</dbReference>
<dbReference type="GO" id="GO:0016209">
    <property type="term" value="F:antioxidant activity"/>
    <property type="evidence" value="ECO:0007669"/>
    <property type="project" value="InterPro"/>
</dbReference>
<dbReference type="InterPro" id="IPR013766">
    <property type="entry name" value="Thioredoxin_domain"/>
</dbReference>
<gene>
    <name evidence="3" type="ORF">P4G45_12155</name>
    <name evidence="4" type="ORF">P8936_12565</name>
</gene>
<dbReference type="InterPro" id="IPR000866">
    <property type="entry name" value="AhpC/TSA"/>
</dbReference>
<organism evidence="4">
    <name type="scientific">Edaphobacter paludis</name>
    <dbReference type="NCBI Taxonomy" id="3035702"/>
    <lineage>
        <taxon>Bacteria</taxon>
        <taxon>Pseudomonadati</taxon>
        <taxon>Acidobacteriota</taxon>
        <taxon>Terriglobia</taxon>
        <taxon>Terriglobales</taxon>
        <taxon>Acidobacteriaceae</taxon>
        <taxon>Edaphobacter</taxon>
    </lineage>
</organism>
<evidence type="ECO:0000259" key="2">
    <source>
        <dbReference type="PROSITE" id="PS51352"/>
    </source>
</evidence>
<name>A0AAU7D5E9_9BACT</name>
<protein>
    <submittedName>
        <fullName evidence="4">Redoxin domain-containing protein</fullName>
    </submittedName>
</protein>
<sequence length="179" mass="19717">MRSVLNSARALAALSVILASIMVAQSPQSIASGKEELIPVGKRVRAPDFTLTDVSGKRLTLSRYRGNVVLLDFWATTCGGCKTELPWYVEFNSKYHDKGLSLIGLDMYGENAATIKPFMTKWHMNYPVAVGTDALGEKFGVREMPLTLLIDRDGRIAASHAGIVDRATFENDIQQLLQK</sequence>
<accession>A0AAU7D5E9</accession>
<reference evidence="4" key="1">
    <citation type="submission" date="2023-03" db="EMBL/GenBank/DDBJ databases">
        <title>Edaphobacter sp.</title>
        <authorList>
            <person name="Huber K.J."/>
            <person name="Papendorf J."/>
            <person name="Pilke C."/>
            <person name="Bunk B."/>
            <person name="Sproeer C."/>
            <person name="Pester M."/>
        </authorList>
    </citation>
    <scope>NUCLEOTIDE SEQUENCE</scope>
    <source>
        <strain evidence="3">DSM 109919</strain>
        <strain evidence="4">DSM 109920</strain>
    </source>
</reference>
<feature type="signal peptide" evidence="1">
    <location>
        <begin position="1"/>
        <end position="24"/>
    </location>
</feature>
<evidence type="ECO:0000256" key="1">
    <source>
        <dbReference type="SAM" id="SignalP"/>
    </source>
</evidence>
<dbReference type="EMBL" id="CP121194">
    <property type="protein sequence ID" value="XBH09232.1"/>
    <property type="molecule type" value="Genomic_DNA"/>
</dbReference>
<dbReference type="GO" id="GO:0016491">
    <property type="term" value="F:oxidoreductase activity"/>
    <property type="evidence" value="ECO:0007669"/>
    <property type="project" value="InterPro"/>
</dbReference>
<dbReference type="PROSITE" id="PS51352">
    <property type="entry name" value="THIOREDOXIN_2"/>
    <property type="match status" value="1"/>
</dbReference>
<dbReference type="RefSeq" id="WP_348266744.1">
    <property type="nucleotide sequence ID" value="NZ_CP121194.1"/>
</dbReference>
<dbReference type="SUPFAM" id="SSF52833">
    <property type="entry name" value="Thioredoxin-like"/>
    <property type="match status" value="1"/>
</dbReference>
<feature type="domain" description="Thioredoxin" evidence="2">
    <location>
        <begin position="40"/>
        <end position="178"/>
    </location>
</feature>
<dbReference type="CDD" id="cd02966">
    <property type="entry name" value="TlpA_like_family"/>
    <property type="match status" value="1"/>
</dbReference>
<dbReference type="InterPro" id="IPR050553">
    <property type="entry name" value="Thioredoxin_ResA/DsbE_sf"/>
</dbReference>
<keyword evidence="1" id="KW-0732">Signal</keyword>
<dbReference type="AlphaFoldDB" id="A0AAU7D5E9"/>
<dbReference type="KEGG" id="epl:P4G45_12155"/>
<feature type="chain" id="PRO_5043288545" evidence="1">
    <location>
        <begin position="25"/>
        <end position="179"/>
    </location>
</feature>
<dbReference type="PANTHER" id="PTHR42852">
    <property type="entry name" value="THIOL:DISULFIDE INTERCHANGE PROTEIN DSBE"/>
    <property type="match status" value="1"/>
</dbReference>
<evidence type="ECO:0000313" key="4">
    <source>
        <dbReference type="EMBL" id="XBH12519.1"/>
    </source>
</evidence>
<dbReference type="PANTHER" id="PTHR42852:SF13">
    <property type="entry name" value="PROTEIN DIPZ"/>
    <property type="match status" value="1"/>
</dbReference>
<dbReference type="Pfam" id="PF00578">
    <property type="entry name" value="AhpC-TSA"/>
    <property type="match status" value="1"/>
</dbReference>
<evidence type="ECO:0000313" key="3">
    <source>
        <dbReference type="EMBL" id="XBH09232.1"/>
    </source>
</evidence>